<keyword evidence="3" id="KW-1185">Reference proteome</keyword>
<feature type="compositionally biased region" description="Basic and acidic residues" evidence="1">
    <location>
        <begin position="101"/>
        <end position="126"/>
    </location>
</feature>
<evidence type="ECO:0000256" key="1">
    <source>
        <dbReference type="SAM" id="MobiDB-lite"/>
    </source>
</evidence>
<sequence length="210" mass="24076">MTNEKTKRKRPPTFQHFPANRAKVLKKRWVEKTKIKSKWKAQKQKEDLLSQAKLELPSYSDEEANASAGDDQLQSVKEEAAVTPGTSQEQPPHLHPSRSHIHPDLPVKRSKEKPRRADRADSDGRPAKKQKTSKTEDKEESTQATEPTVRDLMRQAYSRSTLHTYKSDPFKKRHDRKGGDQKQAQTGKGQPNMKLRMNAMLAKIKRDFAS</sequence>
<name>A0A409VJM9_9AGAR</name>
<protein>
    <recommendedName>
        <fullName evidence="4">rRNA-processing protein FYV7</fullName>
    </recommendedName>
</protein>
<dbReference type="AlphaFoldDB" id="A0A409VJM9"/>
<feature type="compositionally biased region" description="Basic residues" evidence="1">
    <location>
        <begin position="1"/>
        <end position="11"/>
    </location>
</feature>
<accession>A0A409VJM9</accession>
<reference evidence="2 3" key="1">
    <citation type="journal article" date="2018" name="Evol. Lett.">
        <title>Horizontal gene cluster transfer increased hallucinogenic mushroom diversity.</title>
        <authorList>
            <person name="Reynolds H.T."/>
            <person name="Vijayakumar V."/>
            <person name="Gluck-Thaler E."/>
            <person name="Korotkin H.B."/>
            <person name="Matheny P.B."/>
            <person name="Slot J.C."/>
        </authorList>
    </citation>
    <scope>NUCLEOTIDE SEQUENCE [LARGE SCALE GENOMIC DNA]</scope>
    <source>
        <strain evidence="2 3">SRW20</strain>
    </source>
</reference>
<feature type="region of interest" description="Disordered" evidence="1">
    <location>
        <begin position="1"/>
        <end position="21"/>
    </location>
</feature>
<dbReference type="OrthoDB" id="3365439at2759"/>
<gene>
    <name evidence="2" type="ORF">CVT26_011213</name>
</gene>
<evidence type="ECO:0000313" key="2">
    <source>
        <dbReference type="EMBL" id="PPQ66455.1"/>
    </source>
</evidence>
<feature type="region of interest" description="Disordered" evidence="1">
    <location>
        <begin position="57"/>
        <end position="195"/>
    </location>
</feature>
<dbReference type="Proteomes" id="UP000284706">
    <property type="component" value="Unassembled WGS sequence"/>
</dbReference>
<organism evidence="2 3">
    <name type="scientific">Gymnopilus dilepis</name>
    <dbReference type="NCBI Taxonomy" id="231916"/>
    <lineage>
        <taxon>Eukaryota</taxon>
        <taxon>Fungi</taxon>
        <taxon>Dikarya</taxon>
        <taxon>Basidiomycota</taxon>
        <taxon>Agaricomycotina</taxon>
        <taxon>Agaricomycetes</taxon>
        <taxon>Agaricomycetidae</taxon>
        <taxon>Agaricales</taxon>
        <taxon>Agaricineae</taxon>
        <taxon>Hymenogastraceae</taxon>
        <taxon>Gymnopilus</taxon>
    </lineage>
</organism>
<comment type="caution">
    <text evidence="2">The sequence shown here is derived from an EMBL/GenBank/DDBJ whole genome shotgun (WGS) entry which is preliminary data.</text>
</comment>
<evidence type="ECO:0000313" key="3">
    <source>
        <dbReference type="Proteomes" id="UP000284706"/>
    </source>
</evidence>
<proteinExistence type="predicted"/>
<dbReference type="InParanoid" id="A0A409VJM9"/>
<dbReference type="EMBL" id="NHYE01005630">
    <property type="protein sequence ID" value="PPQ66455.1"/>
    <property type="molecule type" value="Genomic_DNA"/>
</dbReference>
<evidence type="ECO:0008006" key="4">
    <source>
        <dbReference type="Google" id="ProtNLM"/>
    </source>
</evidence>